<dbReference type="PROSITE" id="PS50925">
    <property type="entry name" value="BLUF"/>
    <property type="match status" value="1"/>
</dbReference>
<dbReference type="SMART" id="SM01034">
    <property type="entry name" value="BLUF"/>
    <property type="match status" value="1"/>
</dbReference>
<evidence type="ECO:0000313" key="3">
    <source>
        <dbReference type="Proteomes" id="UP000288227"/>
    </source>
</evidence>
<evidence type="ECO:0000259" key="1">
    <source>
        <dbReference type="PROSITE" id="PS50925"/>
    </source>
</evidence>
<dbReference type="Gene3D" id="3.30.70.100">
    <property type="match status" value="1"/>
</dbReference>
<evidence type="ECO:0000313" key="2">
    <source>
        <dbReference type="EMBL" id="GCC51099.1"/>
    </source>
</evidence>
<name>A0A401U890_9BACT</name>
<dbReference type="Pfam" id="PF04940">
    <property type="entry name" value="BLUF"/>
    <property type="match status" value="1"/>
</dbReference>
<gene>
    <name evidence="2" type="ORF">SanaruYs_13190</name>
</gene>
<organism evidence="2 3">
    <name type="scientific">Chryseotalea sanaruensis</name>
    <dbReference type="NCBI Taxonomy" id="2482724"/>
    <lineage>
        <taxon>Bacteria</taxon>
        <taxon>Pseudomonadati</taxon>
        <taxon>Bacteroidota</taxon>
        <taxon>Cytophagia</taxon>
        <taxon>Cytophagales</taxon>
        <taxon>Chryseotaleaceae</taxon>
        <taxon>Chryseotalea</taxon>
    </lineage>
</organism>
<dbReference type="EMBL" id="BHXQ01000002">
    <property type="protein sequence ID" value="GCC51099.1"/>
    <property type="molecule type" value="Genomic_DNA"/>
</dbReference>
<accession>A0A401U890</accession>
<dbReference type="InterPro" id="IPR007024">
    <property type="entry name" value="BLUF_domain"/>
</dbReference>
<dbReference type="Proteomes" id="UP000288227">
    <property type="component" value="Unassembled WGS sequence"/>
</dbReference>
<dbReference type="RefSeq" id="WP_127121739.1">
    <property type="nucleotide sequence ID" value="NZ_BHXQ01000002.1"/>
</dbReference>
<protein>
    <recommendedName>
        <fullName evidence="1">BLUF domain-containing protein</fullName>
    </recommendedName>
</protein>
<sequence>MYYLVYSSVASSGLSEDDLRDILQTSQLQNADLNLTGMLLYCNGKFLQVLEGKKEDVHNLFYKISRDLRHGDLNVLLEGTIAERNFKNWSMGFKSLDVASARKISGFEDIDQFFALNKASNSSHPALIFLSLFYQKNHSDHLLYL</sequence>
<dbReference type="SUPFAM" id="SSF54975">
    <property type="entry name" value="Acylphosphatase/BLUF domain-like"/>
    <property type="match status" value="1"/>
</dbReference>
<dbReference type="AlphaFoldDB" id="A0A401U890"/>
<feature type="domain" description="BLUF" evidence="1">
    <location>
        <begin position="1"/>
        <end position="92"/>
    </location>
</feature>
<dbReference type="GO" id="GO:0009882">
    <property type="term" value="F:blue light photoreceptor activity"/>
    <property type="evidence" value="ECO:0007669"/>
    <property type="project" value="InterPro"/>
</dbReference>
<dbReference type="OrthoDB" id="1122028at2"/>
<keyword evidence="3" id="KW-1185">Reference proteome</keyword>
<comment type="caution">
    <text evidence="2">The sequence shown here is derived from an EMBL/GenBank/DDBJ whole genome shotgun (WGS) entry which is preliminary data.</text>
</comment>
<dbReference type="InterPro" id="IPR036046">
    <property type="entry name" value="Acylphosphatase-like_dom_sf"/>
</dbReference>
<reference evidence="2 3" key="1">
    <citation type="submission" date="2018-11" db="EMBL/GenBank/DDBJ databases">
        <title>Chryseotalea sanarue gen. nov., sp., nov., a member of the family Cytophagaceae, isolated from a brackish lake in Hamamatsu Japan.</title>
        <authorList>
            <person name="Maejima Y."/>
            <person name="Iino T."/>
            <person name="Muraguchi Y."/>
            <person name="Fukuda K."/>
            <person name="Ohkuma M."/>
            <person name="Moriuchi R."/>
            <person name="Dohra H."/>
            <person name="Kimbara K."/>
            <person name="Shintani M."/>
        </authorList>
    </citation>
    <scope>NUCLEOTIDE SEQUENCE [LARGE SCALE GENOMIC DNA]</scope>
    <source>
        <strain evidence="2 3">Ys</strain>
    </source>
</reference>
<dbReference type="GO" id="GO:0071949">
    <property type="term" value="F:FAD binding"/>
    <property type="evidence" value="ECO:0007669"/>
    <property type="project" value="InterPro"/>
</dbReference>
<proteinExistence type="predicted"/>